<sequence>MPAVCCTGCGGVPGGWSARRGTPHRLLASDLREDEQGGVVDAPAAAVPRHRAPRLCRNVREHGKQACLLWFGPVPRVVVADPQVARDVLSNKSGHLEKPNFPALTKLLSPTASRGEKWVKHRRIPNPTFHVELKGMLPAFSTCCDELVSRWVESVKSSDGWCELDNLTGDVISRTAFGSSYLEGRRIFQLQAEHLVATIQKIRPDRC</sequence>
<dbReference type="InterPro" id="IPR001128">
    <property type="entry name" value="Cyt_P450"/>
</dbReference>
<evidence type="ECO:0000256" key="2">
    <source>
        <dbReference type="ARBA" id="ARBA00010617"/>
    </source>
</evidence>
<evidence type="ECO:0000256" key="3">
    <source>
        <dbReference type="ARBA" id="ARBA00022617"/>
    </source>
</evidence>
<protein>
    <submittedName>
        <fullName evidence="11">Uncharacterized protein</fullName>
    </submittedName>
</protein>
<comment type="subcellular location">
    <subcellularLocation>
        <location evidence="1">Membrane</location>
    </subcellularLocation>
</comment>
<comment type="similarity">
    <text evidence="2">Belongs to the cytochrome P450 family.</text>
</comment>
<organism evidence="11 12">
    <name type="scientific">Sorghum bicolor</name>
    <name type="common">Sorghum</name>
    <name type="synonym">Sorghum vulgare</name>
    <dbReference type="NCBI Taxonomy" id="4558"/>
    <lineage>
        <taxon>Eukaryota</taxon>
        <taxon>Viridiplantae</taxon>
        <taxon>Streptophyta</taxon>
        <taxon>Embryophyta</taxon>
        <taxon>Tracheophyta</taxon>
        <taxon>Spermatophyta</taxon>
        <taxon>Magnoliopsida</taxon>
        <taxon>Liliopsida</taxon>
        <taxon>Poales</taxon>
        <taxon>Poaceae</taxon>
        <taxon>PACMAD clade</taxon>
        <taxon>Panicoideae</taxon>
        <taxon>Andropogonodae</taxon>
        <taxon>Andropogoneae</taxon>
        <taxon>Sorghinae</taxon>
        <taxon>Sorghum</taxon>
    </lineage>
</organism>
<keyword evidence="3" id="KW-0349">Heme</keyword>
<accession>A0A1Z5S9R5</accession>
<gene>
    <name evidence="11" type="ORF">SORBI_3001G385066</name>
</gene>
<dbReference type="InterPro" id="IPR036396">
    <property type="entry name" value="Cyt_P450_sf"/>
</dbReference>
<evidence type="ECO:0000313" key="12">
    <source>
        <dbReference type="Proteomes" id="UP000000768"/>
    </source>
</evidence>
<evidence type="ECO:0000256" key="8">
    <source>
        <dbReference type="ARBA" id="ARBA00023004"/>
    </source>
</evidence>
<dbReference type="GO" id="GO:0004497">
    <property type="term" value="F:monooxygenase activity"/>
    <property type="evidence" value="ECO:0007669"/>
    <property type="project" value="UniProtKB-KW"/>
</dbReference>
<dbReference type="InterPro" id="IPR050665">
    <property type="entry name" value="Cytochrome_P450_Monooxygen"/>
</dbReference>
<evidence type="ECO:0000256" key="5">
    <source>
        <dbReference type="ARBA" id="ARBA00022723"/>
    </source>
</evidence>
<dbReference type="PANTHER" id="PTHR24282:SF255">
    <property type="entry name" value="CYTOCHROME P450 72A11-RELATED"/>
    <property type="match status" value="1"/>
</dbReference>
<dbReference type="GO" id="GO:0016020">
    <property type="term" value="C:membrane"/>
    <property type="evidence" value="ECO:0007669"/>
    <property type="project" value="UniProtKB-SubCell"/>
</dbReference>
<dbReference type="OMA" id="TCCDELV"/>
<dbReference type="GO" id="GO:0005506">
    <property type="term" value="F:iron ion binding"/>
    <property type="evidence" value="ECO:0007669"/>
    <property type="project" value="InterPro"/>
</dbReference>
<dbReference type="Proteomes" id="UP000000768">
    <property type="component" value="Chromosome 1"/>
</dbReference>
<evidence type="ECO:0000256" key="1">
    <source>
        <dbReference type="ARBA" id="ARBA00004370"/>
    </source>
</evidence>
<keyword evidence="12" id="KW-1185">Reference proteome</keyword>
<dbReference type="Pfam" id="PF00067">
    <property type="entry name" value="p450"/>
    <property type="match status" value="1"/>
</dbReference>
<evidence type="ECO:0000256" key="4">
    <source>
        <dbReference type="ARBA" id="ARBA00022692"/>
    </source>
</evidence>
<evidence type="ECO:0000256" key="7">
    <source>
        <dbReference type="ARBA" id="ARBA00023002"/>
    </source>
</evidence>
<keyword evidence="10" id="KW-0472">Membrane</keyword>
<proteinExistence type="inferred from homology"/>
<dbReference type="Gramene" id="OQU92661">
    <property type="protein sequence ID" value="OQU92661"/>
    <property type="gene ID" value="SORBI_3001G385066"/>
</dbReference>
<dbReference type="InParanoid" id="A0A1Z5S9R5"/>
<evidence type="ECO:0000256" key="6">
    <source>
        <dbReference type="ARBA" id="ARBA00022989"/>
    </source>
</evidence>
<dbReference type="SUPFAM" id="SSF48264">
    <property type="entry name" value="Cytochrome P450"/>
    <property type="match status" value="1"/>
</dbReference>
<keyword evidence="5" id="KW-0479">Metal-binding</keyword>
<keyword evidence="8" id="KW-0408">Iron</keyword>
<keyword evidence="4" id="KW-0812">Transmembrane</keyword>
<reference evidence="12" key="2">
    <citation type="journal article" date="2018" name="Plant J.">
        <title>The Sorghum bicolor reference genome: improved assembly, gene annotations, a transcriptome atlas, and signatures of genome organization.</title>
        <authorList>
            <person name="McCormick R.F."/>
            <person name="Truong S.K."/>
            <person name="Sreedasyam A."/>
            <person name="Jenkins J."/>
            <person name="Shu S."/>
            <person name="Sims D."/>
            <person name="Kennedy M."/>
            <person name="Amirebrahimi M."/>
            <person name="Weers B.D."/>
            <person name="McKinley B."/>
            <person name="Mattison A."/>
            <person name="Morishige D.T."/>
            <person name="Grimwood J."/>
            <person name="Schmutz J."/>
            <person name="Mullet J.E."/>
        </authorList>
    </citation>
    <scope>NUCLEOTIDE SEQUENCE [LARGE SCALE GENOMIC DNA]</scope>
    <source>
        <strain evidence="12">cv. BTx623</strain>
    </source>
</reference>
<dbReference type="GO" id="GO:0006629">
    <property type="term" value="P:lipid metabolic process"/>
    <property type="evidence" value="ECO:0007669"/>
    <property type="project" value="UniProtKB-ARBA"/>
</dbReference>
<dbReference type="Gene3D" id="1.10.630.10">
    <property type="entry name" value="Cytochrome P450"/>
    <property type="match status" value="1"/>
</dbReference>
<dbReference type="GO" id="GO:0020037">
    <property type="term" value="F:heme binding"/>
    <property type="evidence" value="ECO:0007669"/>
    <property type="project" value="InterPro"/>
</dbReference>
<dbReference type="PANTHER" id="PTHR24282">
    <property type="entry name" value="CYTOCHROME P450 FAMILY MEMBER"/>
    <property type="match status" value="1"/>
</dbReference>
<dbReference type="GO" id="GO:0016705">
    <property type="term" value="F:oxidoreductase activity, acting on paired donors, with incorporation or reduction of molecular oxygen"/>
    <property type="evidence" value="ECO:0007669"/>
    <property type="project" value="InterPro"/>
</dbReference>
<dbReference type="EMBL" id="CM000760">
    <property type="protein sequence ID" value="OQU92661.1"/>
    <property type="molecule type" value="Genomic_DNA"/>
</dbReference>
<evidence type="ECO:0000313" key="11">
    <source>
        <dbReference type="EMBL" id="OQU92661.1"/>
    </source>
</evidence>
<dbReference type="AlphaFoldDB" id="A0A1Z5S9R5"/>
<reference evidence="11 12" key="1">
    <citation type="journal article" date="2009" name="Nature">
        <title>The Sorghum bicolor genome and the diversification of grasses.</title>
        <authorList>
            <person name="Paterson A.H."/>
            <person name="Bowers J.E."/>
            <person name="Bruggmann R."/>
            <person name="Dubchak I."/>
            <person name="Grimwood J."/>
            <person name="Gundlach H."/>
            <person name="Haberer G."/>
            <person name="Hellsten U."/>
            <person name="Mitros T."/>
            <person name="Poliakov A."/>
            <person name="Schmutz J."/>
            <person name="Spannagl M."/>
            <person name="Tang H."/>
            <person name="Wang X."/>
            <person name="Wicker T."/>
            <person name="Bharti A.K."/>
            <person name="Chapman J."/>
            <person name="Feltus F.A."/>
            <person name="Gowik U."/>
            <person name="Grigoriev I.V."/>
            <person name="Lyons E."/>
            <person name="Maher C.A."/>
            <person name="Martis M."/>
            <person name="Narechania A."/>
            <person name="Otillar R.P."/>
            <person name="Penning B.W."/>
            <person name="Salamov A.A."/>
            <person name="Wang Y."/>
            <person name="Zhang L."/>
            <person name="Carpita N.C."/>
            <person name="Freeling M."/>
            <person name="Gingle A.R."/>
            <person name="Hash C.T."/>
            <person name="Keller B."/>
            <person name="Klein P."/>
            <person name="Kresovich S."/>
            <person name="McCann M.C."/>
            <person name="Ming R."/>
            <person name="Peterson D.G."/>
            <person name="Mehboob-ur-Rahman"/>
            <person name="Ware D."/>
            <person name="Westhoff P."/>
            <person name="Mayer K.F."/>
            <person name="Messing J."/>
            <person name="Rokhsar D.S."/>
        </authorList>
    </citation>
    <scope>NUCLEOTIDE SEQUENCE [LARGE SCALE GENOMIC DNA]</scope>
    <source>
        <strain evidence="12">cv. BTx623</strain>
    </source>
</reference>
<evidence type="ECO:0000256" key="9">
    <source>
        <dbReference type="ARBA" id="ARBA00023033"/>
    </source>
</evidence>
<keyword evidence="7" id="KW-0560">Oxidoreductase</keyword>
<keyword evidence="9" id="KW-0503">Monooxygenase</keyword>
<name>A0A1Z5S9R5_SORBI</name>
<evidence type="ECO:0000256" key="10">
    <source>
        <dbReference type="ARBA" id="ARBA00023136"/>
    </source>
</evidence>
<keyword evidence="6" id="KW-1133">Transmembrane helix</keyword>